<dbReference type="KEGG" id="bxi:BK049_01945"/>
<gene>
    <name evidence="2" type="ORF">BK049_01945</name>
</gene>
<name>A0AAC9NBI7_9BACI</name>
<dbReference type="Pfam" id="PF02566">
    <property type="entry name" value="OsmC"/>
    <property type="match status" value="1"/>
</dbReference>
<evidence type="ECO:0000256" key="1">
    <source>
        <dbReference type="ARBA" id="ARBA00007378"/>
    </source>
</evidence>
<proteinExistence type="inferred from homology"/>
<dbReference type="RefSeq" id="WP_008359439.1">
    <property type="nucleotide sequence ID" value="NZ_AMSH01000038.1"/>
</dbReference>
<dbReference type="InterPro" id="IPR003718">
    <property type="entry name" value="OsmC/Ohr_fam"/>
</dbReference>
<accession>A0AAC9NBI7</accession>
<dbReference type="Proteomes" id="UP000177709">
    <property type="component" value="Chromosome"/>
</dbReference>
<dbReference type="InterPro" id="IPR019953">
    <property type="entry name" value="OHR"/>
</dbReference>
<evidence type="ECO:0000313" key="3">
    <source>
        <dbReference type="Proteomes" id="UP000177709"/>
    </source>
</evidence>
<dbReference type="EMBL" id="CP017786">
    <property type="protein sequence ID" value="AOZ87564.1"/>
    <property type="molecule type" value="Genomic_DNA"/>
</dbReference>
<protein>
    <submittedName>
        <fullName evidence="2">Organic hydroperoxide resistance protein OhrA</fullName>
    </submittedName>
</protein>
<dbReference type="Gene3D" id="3.30.300.20">
    <property type="match status" value="1"/>
</dbReference>
<dbReference type="GO" id="GO:0006979">
    <property type="term" value="P:response to oxidative stress"/>
    <property type="evidence" value="ECO:0007669"/>
    <property type="project" value="InterPro"/>
</dbReference>
<dbReference type="InterPro" id="IPR036102">
    <property type="entry name" value="OsmC/Ohrsf"/>
</dbReference>
<dbReference type="NCBIfam" id="TIGR03561">
    <property type="entry name" value="organ_hyd_perox"/>
    <property type="match status" value="1"/>
</dbReference>
<organism evidence="2 3">
    <name type="scientific">Bacillus xiamenensis</name>
    <dbReference type="NCBI Taxonomy" id="1178537"/>
    <lineage>
        <taxon>Bacteria</taxon>
        <taxon>Bacillati</taxon>
        <taxon>Bacillota</taxon>
        <taxon>Bacilli</taxon>
        <taxon>Bacillales</taxon>
        <taxon>Bacillaceae</taxon>
        <taxon>Bacillus</taxon>
    </lineage>
</organism>
<dbReference type="AlphaFoldDB" id="A0AAC9NBI7"/>
<dbReference type="PANTHER" id="PTHR33797:SF2">
    <property type="entry name" value="ORGANIC HYDROPEROXIDE RESISTANCE PROTEIN-LIKE"/>
    <property type="match status" value="1"/>
</dbReference>
<evidence type="ECO:0000313" key="2">
    <source>
        <dbReference type="EMBL" id="AOZ87564.1"/>
    </source>
</evidence>
<sequence>MKPLFTAKVKAQHGRAGHVRSEDGVLDHQIVMPNAKKDGETGTNPEQLFAAGYAACFGGALEQVAKKQGVEIESEVEGHVSLLKDESDGGFKLGVKLIVSAKGLDHDKVKELVEAAHAFCPYSKATRGNIEVELEVAES</sequence>
<dbReference type="Gene3D" id="2.20.25.10">
    <property type="match status" value="1"/>
</dbReference>
<dbReference type="SUPFAM" id="SSF82784">
    <property type="entry name" value="OsmC-like"/>
    <property type="match status" value="1"/>
</dbReference>
<comment type="similarity">
    <text evidence="1">Belongs to the OsmC/Ohr family.</text>
</comment>
<reference evidence="2 3" key="1">
    <citation type="submission" date="2016-10" db="EMBL/GenBank/DDBJ databases">
        <title>Whole genome sequence of hyper active fibrinolysis bacterium Bacillus pumilus strain VV3 isolated from fermented rice.</title>
        <authorList>
            <person name="Mariadas V.A."/>
            <person name="Vijayaraghavan P."/>
            <person name="Dhandapani V."/>
        </authorList>
    </citation>
    <scope>NUCLEOTIDE SEQUENCE [LARGE SCALE GENOMIC DNA]</scope>
    <source>
        <strain evidence="2 3">VV3</strain>
    </source>
</reference>
<dbReference type="InterPro" id="IPR015946">
    <property type="entry name" value="KH_dom-like_a/b"/>
</dbReference>
<dbReference type="PANTHER" id="PTHR33797">
    <property type="entry name" value="ORGANIC HYDROPEROXIDE RESISTANCE PROTEIN-LIKE"/>
    <property type="match status" value="1"/>
</dbReference>